<keyword evidence="2" id="KW-1185">Reference proteome</keyword>
<gene>
    <name evidence="3" type="primary">LOC106154253</name>
</gene>
<name>A0A2R2MNB7_LINAN</name>
<protein>
    <submittedName>
        <fullName evidence="3">Protein SSUH2 homolog</fullName>
    </submittedName>
</protein>
<dbReference type="RefSeq" id="XP_023931689.1">
    <property type="nucleotide sequence ID" value="XM_024075921.1"/>
</dbReference>
<sequence length="454" mass="49821">MYQEQQQQGYGGPPPGQGYGGPPPGQGYGGPPPGQGYGGPPPGQGYGGPPPGQGMPPQQGFPPQGQVPGAPGQPAPTQWQAGQGGPFTPDDSDDDERPGPAPPVPTNQFEFYSNVGNETNPLALPPPAPLPYPPQGEPPAMNFSQAAMISEEQARDAMLNFVAEHCCYGSAPAKEMVITKISPSAALHYTLNTFTEGRETFHAFEPFRGQHIDGPHYGQPPMPWQVPCEPDGMFNTHTKHLKVPHTSDIIPCFRCKHRGWVTCSRCHGSGRVRCTACGGDGRRTVHREGHSFQEPCHSCGGDGRRCCFHCGGDGRVTCKRCDGYRDLERYIKLAVKFTNHVEDYILEETDMPDTLVRDAVGIGIFEQTMLQVWPITGYPVPQINIASGQLVQKHSQAFPSERQLQQKHNLRAVPVSEVNYTWKEVNTRFWVYGNDRQVYAPDYPQQCCWGCEIL</sequence>
<dbReference type="GeneID" id="106154253"/>
<dbReference type="OrthoDB" id="3355217at2759"/>
<feature type="compositionally biased region" description="Polar residues" evidence="1">
    <location>
        <begin position="106"/>
        <end position="120"/>
    </location>
</feature>
<feature type="region of interest" description="Disordered" evidence="1">
    <location>
        <begin position="1"/>
        <end position="132"/>
    </location>
</feature>
<dbReference type="PANTHER" id="PTHR48465">
    <property type="entry name" value="PROTEIN SSUH2 HOMOLOG"/>
    <property type="match status" value="1"/>
</dbReference>
<evidence type="ECO:0000256" key="1">
    <source>
        <dbReference type="SAM" id="MobiDB-lite"/>
    </source>
</evidence>
<dbReference type="OMA" id="FETHEKH"/>
<dbReference type="AlphaFoldDB" id="A0A2R2MNB7"/>
<organism evidence="2 3">
    <name type="scientific">Lingula anatina</name>
    <name type="common">Brachiopod</name>
    <name type="synonym">Lingula unguis</name>
    <dbReference type="NCBI Taxonomy" id="7574"/>
    <lineage>
        <taxon>Eukaryota</taxon>
        <taxon>Metazoa</taxon>
        <taxon>Spiralia</taxon>
        <taxon>Lophotrochozoa</taxon>
        <taxon>Brachiopoda</taxon>
        <taxon>Linguliformea</taxon>
        <taxon>Lingulata</taxon>
        <taxon>Lingulida</taxon>
        <taxon>Linguloidea</taxon>
        <taxon>Lingulidae</taxon>
        <taxon>Lingula</taxon>
    </lineage>
</organism>
<accession>A0A2R2MNB7</accession>
<dbReference type="InterPro" id="IPR052789">
    <property type="entry name" value="SSUH2_homolog"/>
</dbReference>
<dbReference type="InterPro" id="IPR036410">
    <property type="entry name" value="HSP_DnaJ_Cys-rich_dom_sf"/>
</dbReference>
<feature type="compositionally biased region" description="Pro residues" evidence="1">
    <location>
        <begin position="123"/>
        <end position="132"/>
    </location>
</feature>
<evidence type="ECO:0000313" key="3">
    <source>
        <dbReference type="RefSeq" id="XP_023931689.1"/>
    </source>
</evidence>
<dbReference type="KEGG" id="lak:106154253"/>
<dbReference type="SUPFAM" id="SSF57938">
    <property type="entry name" value="DnaJ/Hsp40 cysteine-rich domain"/>
    <property type="match status" value="1"/>
</dbReference>
<dbReference type="PANTHER" id="PTHR48465:SF1">
    <property type="entry name" value="PROTEIN SSUH2 HOMOLOG"/>
    <property type="match status" value="1"/>
</dbReference>
<dbReference type="InParanoid" id="A0A2R2MNB7"/>
<proteinExistence type="predicted"/>
<dbReference type="Proteomes" id="UP000085678">
    <property type="component" value="Unplaced"/>
</dbReference>
<feature type="compositionally biased region" description="Pro residues" evidence="1">
    <location>
        <begin position="12"/>
        <end position="54"/>
    </location>
</feature>
<feature type="compositionally biased region" description="Low complexity" evidence="1">
    <location>
        <begin position="55"/>
        <end position="81"/>
    </location>
</feature>
<reference evidence="3" key="1">
    <citation type="submission" date="2025-08" db="UniProtKB">
        <authorList>
            <consortium name="RefSeq"/>
        </authorList>
    </citation>
    <scope>IDENTIFICATION</scope>
    <source>
        <tissue evidence="3">Gonads</tissue>
    </source>
</reference>
<evidence type="ECO:0000313" key="2">
    <source>
        <dbReference type="Proteomes" id="UP000085678"/>
    </source>
</evidence>